<dbReference type="InterPro" id="IPR036259">
    <property type="entry name" value="MFS_trans_sf"/>
</dbReference>
<dbReference type="GO" id="GO:0022857">
    <property type="term" value="F:transmembrane transporter activity"/>
    <property type="evidence" value="ECO:0007669"/>
    <property type="project" value="InterPro"/>
</dbReference>
<feature type="transmembrane region" description="Helical" evidence="7">
    <location>
        <begin position="108"/>
        <end position="128"/>
    </location>
</feature>
<evidence type="ECO:0000256" key="4">
    <source>
        <dbReference type="ARBA" id="ARBA00022989"/>
    </source>
</evidence>
<evidence type="ECO:0000256" key="7">
    <source>
        <dbReference type="SAM" id="Phobius"/>
    </source>
</evidence>
<evidence type="ECO:0000256" key="1">
    <source>
        <dbReference type="ARBA" id="ARBA00004141"/>
    </source>
</evidence>
<dbReference type="InterPro" id="IPR052983">
    <property type="entry name" value="MFS_Riboflavin_Transporter"/>
</dbReference>
<feature type="transmembrane region" description="Helical" evidence="7">
    <location>
        <begin position="41"/>
        <end position="68"/>
    </location>
</feature>
<protein>
    <recommendedName>
        <fullName evidence="10">Monocarboxylate transporter</fullName>
    </recommendedName>
</protein>
<feature type="transmembrane region" description="Helical" evidence="7">
    <location>
        <begin position="425"/>
        <end position="445"/>
    </location>
</feature>
<evidence type="ECO:0008006" key="10">
    <source>
        <dbReference type="Google" id="ProtNLM"/>
    </source>
</evidence>
<dbReference type="SUPFAM" id="SSF103473">
    <property type="entry name" value="MFS general substrate transporter"/>
    <property type="match status" value="1"/>
</dbReference>
<feature type="transmembrane region" description="Helical" evidence="7">
    <location>
        <begin position="494"/>
        <end position="514"/>
    </location>
</feature>
<comment type="caution">
    <text evidence="8">The sequence shown here is derived from an EMBL/GenBank/DDBJ whole genome shotgun (WGS) entry which is preliminary data.</text>
</comment>
<dbReference type="Proteomes" id="UP001321473">
    <property type="component" value="Unassembled WGS sequence"/>
</dbReference>
<reference evidence="8 9" key="1">
    <citation type="journal article" date="2023" name="Arcadia Sci">
        <title>De novo assembly of a long-read Amblyomma americanum tick genome.</title>
        <authorList>
            <person name="Chou S."/>
            <person name="Poskanzer K.E."/>
            <person name="Rollins M."/>
            <person name="Thuy-Boun P.S."/>
        </authorList>
    </citation>
    <scope>NUCLEOTIDE SEQUENCE [LARGE SCALE GENOMIC DNA]</scope>
    <source>
        <strain evidence="8">F_SG_1</strain>
        <tissue evidence="8">Salivary glands</tissue>
    </source>
</reference>
<dbReference type="GO" id="GO:0016020">
    <property type="term" value="C:membrane"/>
    <property type="evidence" value="ECO:0007669"/>
    <property type="project" value="UniProtKB-SubCell"/>
</dbReference>
<dbReference type="Gene3D" id="1.20.1250.20">
    <property type="entry name" value="MFS general substrate transporter like domains"/>
    <property type="match status" value="2"/>
</dbReference>
<gene>
    <name evidence="8" type="ORF">V5799_024546</name>
</gene>
<dbReference type="Pfam" id="PF07690">
    <property type="entry name" value="MFS_1"/>
    <property type="match status" value="1"/>
</dbReference>
<evidence type="ECO:0000256" key="2">
    <source>
        <dbReference type="ARBA" id="ARBA00022448"/>
    </source>
</evidence>
<feature type="transmembrane region" description="Helical" evidence="7">
    <location>
        <begin position="402"/>
        <end position="419"/>
    </location>
</feature>
<dbReference type="EMBL" id="JARKHS020018673">
    <property type="protein sequence ID" value="KAK8772208.1"/>
    <property type="molecule type" value="Genomic_DNA"/>
</dbReference>
<organism evidence="8 9">
    <name type="scientific">Amblyomma americanum</name>
    <name type="common">Lone star tick</name>
    <dbReference type="NCBI Taxonomy" id="6943"/>
    <lineage>
        <taxon>Eukaryota</taxon>
        <taxon>Metazoa</taxon>
        <taxon>Ecdysozoa</taxon>
        <taxon>Arthropoda</taxon>
        <taxon>Chelicerata</taxon>
        <taxon>Arachnida</taxon>
        <taxon>Acari</taxon>
        <taxon>Parasitiformes</taxon>
        <taxon>Ixodida</taxon>
        <taxon>Ixodoidea</taxon>
        <taxon>Ixodidae</taxon>
        <taxon>Amblyomminae</taxon>
        <taxon>Amblyomma</taxon>
    </lineage>
</organism>
<comment type="subcellular location">
    <subcellularLocation>
        <location evidence="1">Membrane</location>
        <topology evidence="1">Multi-pass membrane protein</topology>
    </subcellularLocation>
</comment>
<feature type="transmembrane region" description="Helical" evidence="7">
    <location>
        <begin position="457"/>
        <end position="474"/>
    </location>
</feature>
<dbReference type="AlphaFoldDB" id="A0AAQ4EC94"/>
<keyword evidence="3 7" id="KW-0812">Transmembrane</keyword>
<accession>A0AAQ4EC94</accession>
<name>A0AAQ4EC94_AMBAM</name>
<keyword evidence="2" id="KW-0813">Transport</keyword>
<proteinExistence type="predicted"/>
<evidence type="ECO:0000256" key="6">
    <source>
        <dbReference type="SAM" id="MobiDB-lite"/>
    </source>
</evidence>
<dbReference type="PANTHER" id="PTHR43385:SF1">
    <property type="entry name" value="RIBOFLAVIN TRANSPORTER RIBJ"/>
    <property type="match status" value="1"/>
</dbReference>
<evidence type="ECO:0000256" key="3">
    <source>
        <dbReference type="ARBA" id="ARBA00022692"/>
    </source>
</evidence>
<keyword evidence="4 7" id="KW-1133">Transmembrane helix</keyword>
<evidence type="ECO:0000313" key="8">
    <source>
        <dbReference type="EMBL" id="KAK8772208.1"/>
    </source>
</evidence>
<dbReference type="InterPro" id="IPR011701">
    <property type="entry name" value="MFS"/>
</dbReference>
<feature type="transmembrane region" description="Helical" evidence="7">
    <location>
        <begin position="134"/>
        <end position="155"/>
    </location>
</feature>
<feature type="region of interest" description="Disordered" evidence="6">
    <location>
        <begin position="520"/>
        <end position="549"/>
    </location>
</feature>
<dbReference type="PANTHER" id="PTHR43385">
    <property type="entry name" value="RIBOFLAVIN TRANSPORTER RIBJ"/>
    <property type="match status" value="1"/>
</dbReference>
<keyword evidence="5 7" id="KW-0472">Membrane</keyword>
<evidence type="ECO:0000313" key="9">
    <source>
        <dbReference type="Proteomes" id="UP001321473"/>
    </source>
</evidence>
<keyword evidence="9" id="KW-1185">Reference proteome</keyword>
<feature type="region of interest" description="Disordered" evidence="6">
    <location>
        <begin position="264"/>
        <end position="285"/>
    </location>
</feature>
<sequence>MVVGDSDQGSSSSFSPQMASSGAAVSAAAAASAGMDSRRSWVVLVFLSWCMMMTTVSVRAAGVIYVGLVEHFHTSREEASLPLTIHMTVLCSASLVGGYLCELCSFEAVALGSVLLTSTSMMICYFAPNIDFINFFFGVIHGGATSGIFVVANVLPSLYFKKWRATATSIVWSSQCYNVYFIPQLANYFRVTYGTPDLFLLIGALCLNALPACIVIKTPHWALKAKEPPALCRNSASADNNSSGVKKAEVYGDGVAKRQIQEASEAPETAKMLENKSPDASSPVAIHRDSRVDDRAIASSCDGFAIRDMPRGLKGIRDKSKLLWKDTARALLSWRFYVDSLSYAFEVYTMSTYFMVYADMAVDKGLSVERAVYLLHAYSTSDLAFRVLSGWVVDRKYLPIECSKFLGFVISVVGAQAIIQSTSLLSLVFSSLLFGCGTGINIGIISPLLQHDFKKESLAIMFGGAMFITGLVILTRPPVVGHFRDTIGDYDGLFHTLTAVNAFFALIWLARAICSRRQSRSSAKDAPPPELTQLETTVSLNATNDASEA</sequence>
<feature type="transmembrane region" description="Helical" evidence="7">
    <location>
        <begin position="80"/>
        <end position="101"/>
    </location>
</feature>
<feature type="compositionally biased region" description="Polar residues" evidence="6">
    <location>
        <begin position="533"/>
        <end position="549"/>
    </location>
</feature>
<evidence type="ECO:0000256" key="5">
    <source>
        <dbReference type="ARBA" id="ARBA00023136"/>
    </source>
</evidence>